<evidence type="ECO:0008006" key="4">
    <source>
        <dbReference type="Google" id="ProtNLM"/>
    </source>
</evidence>
<dbReference type="EMBL" id="JBHLYR010000051">
    <property type="protein sequence ID" value="MFB9993572.1"/>
    <property type="molecule type" value="Genomic_DNA"/>
</dbReference>
<feature type="transmembrane region" description="Helical" evidence="1">
    <location>
        <begin position="35"/>
        <end position="54"/>
    </location>
</feature>
<accession>A0ABV6B1E1</accession>
<dbReference type="RefSeq" id="WP_380012666.1">
    <property type="nucleotide sequence ID" value="NZ_JBHLYR010000051.1"/>
</dbReference>
<comment type="caution">
    <text evidence="2">The sequence shown here is derived from an EMBL/GenBank/DDBJ whole genome shotgun (WGS) entry which is preliminary data.</text>
</comment>
<sequence length="159" mass="16392">MSFAAPLPTVYLLLTLICAAGLGLLLLRPGAARAGAVWAVAALLPLLAAMTSALSGQARASQTLSAFSAQPVTVVLVNPVEGGTDARPVTLNTNDAACLERKLRLMTPTTRASLQVPGLAPIPLTAATTLEGQLPPQTITEALEVRGDLSCGILREEKK</sequence>
<proteinExistence type="predicted"/>
<keyword evidence="1" id="KW-0472">Membrane</keyword>
<reference evidence="2 3" key="1">
    <citation type="submission" date="2024-09" db="EMBL/GenBank/DDBJ databases">
        <authorList>
            <person name="Sun Q."/>
            <person name="Mori K."/>
        </authorList>
    </citation>
    <scope>NUCLEOTIDE SEQUENCE [LARGE SCALE GENOMIC DNA]</scope>
    <source>
        <strain evidence="2 3">JCM 13503</strain>
    </source>
</reference>
<evidence type="ECO:0000256" key="1">
    <source>
        <dbReference type="SAM" id="Phobius"/>
    </source>
</evidence>
<protein>
    <recommendedName>
        <fullName evidence="4">Transcriptional regulator</fullName>
    </recommendedName>
</protein>
<keyword evidence="1" id="KW-0812">Transmembrane</keyword>
<organism evidence="2 3">
    <name type="scientific">Deinococcus oregonensis</name>
    <dbReference type="NCBI Taxonomy" id="1805970"/>
    <lineage>
        <taxon>Bacteria</taxon>
        <taxon>Thermotogati</taxon>
        <taxon>Deinococcota</taxon>
        <taxon>Deinococci</taxon>
        <taxon>Deinococcales</taxon>
        <taxon>Deinococcaceae</taxon>
        <taxon>Deinococcus</taxon>
    </lineage>
</organism>
<name>A0ABV6B1E1_9DEIO</name>
<dbReference type="Proteomes" id="UP001589733">
    <property type="component" value="Unassembled WGS sequence"/>
</dbReference>
<keyword evidence="1" id="KW-1133">Transmembrane helix</keyword>
<keyword evidence="3" id="KW-1185">Reference proteome</keyword>
<gene>
    <name evidence="2" type="ORF">ACFFLM_16545</name>
</gene>
<evidence type="ECO:0000313" key="3">
    <source>
        <dbReference type="Proteomes" id="UP001589733"/>
    </source>
</evidence>
<evidence type="ECO:0000313" key="2">
    <source>
        <dbReference type="EMBL" id="MFB9993572.1"/>
    </source>
</evidence>